<gene>
    <name evidence="1" type="ORF">HNR73_006493</name>
</gene>
<evidence type="ECO:0000313" key="2">
    <source>
        <dbReference type="Proteomes" id="UP000548476"/>
    </source>
</evidence>
<evidence type="ECO:0000313" key="1">
    <source>
        <dbReference type="EMBL" id="MBB6038607.1"/>
    </source>
</evidence>
<sequence length="68" mass="7570">MSHDEAVRRANAALQEYTLSAEGWRTSPSGALQRVLADLLHWCDDTQRDFDKALTAARERHAAESSGE</sequence>
<proteinExistence type="predicted"/>
<organism evidence="1 2">
    <name type="scientific">Phytomonospora endophytica</name>
    <dbReference type="NCBI Taxonomy" id="714109"/>
    <lineage>
        <taxon>Bacteria</taxon>
        <taxon>Bacillati</taxon>
        <taxon>Actinomycetota</taxon>
        <taxon>Actinomycetes</taxon>
        <taxon>Micromonosporales</taxon>
        <taxon>Micromonosporaceae</taxon>
        <taxon>Phytomonospora</taxon>
    </lineage>
</organism>
<dbReference type="Proteomes" id="UP000548476">
    <property type="component" value="Unassembled WGS sequence"/>
</dbReference>
<dbReference type="RefSeq" id="WP_184791392.1">
    <property type="nucleotide sequence ID" value="NZ_BONT01000069.1"/>
</dbReference>
<reference evidence="1 2" key="1">
    <citation type="submission" date="2020-08" db="EMBL/GenBank/DDBJ databases">
        <title>Genomic Encyclopedia of Type Strains, Phase IV (KMG-IV): sequencing the most valuable type-strain genomes for metagenomic binning, comparative biology and taxonomic classification.</title>
        <authorList>
            <person name="Goeker M."/>
        </authorList>
    </citation>
    <scope>NUCLEOTIDE SEQUENCE [LARGE SCALE GENOMIC DNA]</scope>
    <source>
        <strain evidence="1 2">YIM 65646</strain>
    </source>
</reference>
<dbReference type="EMBL" id="JACHGT010000017">
    <property type="protein sequence ID" value="MBB6038607.1"/>
    <property type="molecule type" value="Genomic_DNA"/>
</dbReference>
<comment type="caution">
    <text evidence="1">The sequence shown here is derived from an EMBL/GenBank/DDBJ whole genome shotgun (WGS) entry which is preliminary data.</text>
</comment>
<dbReference type="AlphaFoldDB" id="A0A841FZ28"/>
<keyword evidence="2" id="KW-1185">Reference proteome</keyword>
<accession>A0A841FZ28</accession>
<protein>
    <submittedName>
        <fullName evidence="1">Uncharacterized protein</fullName>
    </submittedName>
</protein>
<name>A0A841FZ28_9ACTN</name>